<keyword evidence="2" id="KW-1185">Reference proteome</keyword>
<gene>
    <name evidence="1" type="ORF">K444DRAFT_606930</name>
</gene>
<dbReference type="EMBL" id="KZ613743">
    <property type="protein sequence ID" value="PMD66615.1"/>
    <property type="molecule type" value="Genomic_DNA"/>
</dbReference>
<evidence type="ECO:0008006" key="3">
    <source>
        <dbReference type="Google" id="ProtNLM"/>
    </source>
</evidence>
<dbReference type="GeneID" id="36587155"/>
<evidence type="ECO:0000313" key="2">
    <source>
        <dbReference type="Proteomes" id="UP000235371"/>
    </source>
</evidence>
<dbReference type="InParanoid" id="A0A2J6TUC3"/>
<proteinExistence type="predicted"/>
<organism evidence="1 2">
    <name type="scientific">Hyaloscypha bicolor E</name>
    <dbReference type="NCBI Taxonomy" id="1095630"/>
    <lineage>
        <taxon>Eukaryota</taxon>
        <taxon>Fungi</taxon>
        <taxon>Dikarya</taxon>
        <taxon>Ascomycota</taxon>
        <taxon>Pezizomycotina</taxon>
        <taxon>Leotiomycetes</taxon>
        <taxon>Helotiales</taxon>
        <taxon>Hyaloscyphaceae</taxon>
        <taxon>Hyaloscypha</taxon>
        <taxon>Hyaloscypha bicolor</taxon>
    </lineage>
</organism>
<protein>
    <recommendedName>
        <fullName evidence="3">Heterokaryon incompatibility domain-containing protein</fullName>
    </recommendedName>
</protein>
<dbReference type="Proteomes" id="UP000235371">
    <property type="component" value="Unassembled WGS sequence"/>
</dbReference>
<dbReference type="OrthoDB" id="2157530at2759"/>
<dbReference type="STRING" id="1095630.A0A2J6TUC3"/>
<sequence>MLIAKGAYESERTARRNFWHTLCMTPANSRRQRMFGFRDSPPKYPQIVDSQFSWSNRRVLQSFRQLPLAQRSVVLTEKGYIGETAYPRRVRKGDVVCVFFGCPAPIVLRPVDACYLVIGDIYLGGIMYGKAMKGLDEEKARLQDFELI</sequence>
<dbReference type="RefSeq" id="XP_024743519.1">
    <property type="nucleotide sequence ID" value="XM_024879078.1"/>
</dbReference>
<dbReference type="AlphaFoldDB" id="A0A2J6TUC3"/>
<accession>A0A2J6TUC3</accession>
<reference evidence="1 2" key="1">
    <citation type="submission" date="2016-04" db="EMBL/GenBank/DDBJ databases">
        <title>A degradative enzymes factory behind the ericoid mycorrhizal symbiosis.</title>
        <authorList>
            <consortium name="DOE Joint Genome Institute"/>
            <person name="Martino E."/>
            <person name="Morin E."/>
            <person name="Grelet G."/>
            <person name="Kuo A."/>
            <person name="Kohler A."/>
            <person name="Daghino S."/>
            <person name="Barry K."/>
            <person name="Choi C."/>
            <person name="Cichocki N."/>
            <person name="Clum A."/>
            <person name="Copeland A."/>
            <person name="Hainaut M."/>
            <person name="Haridas S."/>
            <person name="Labutti K."/>
            <person name="Lindquist E."/>
            <person name="Lipzen A."/>
            <person name="Khouja H.-R."/>
            <person name="Murat C."/>
            <person name="Ohm R."/>
            <person name="Olson A."/>
            <person name="Spatafora J."/>
            <person name="Veneault-Fourrey C."/>
            <person name="Henrissat B."/>
            <person name="Grigoriev I."/>
            <person name="Martin F."/>
            <person name="Perotto S."/>
        </authorList>
    </citation>
    <scope>NUCLEOTIDE SEQUENCE [LARGE SCALE GENOMIC DNA]</scope>
    <source>
        <strain evidence="1 2">E</strain>
    </source>
</reference>
<evidence type="ECO:0000313" key="1">
    <source>
        <dbReference type="EMBL" id="PMD66615.1"/>
    </source>
</evidence>
<dbReference type="Pfam" id="PF26639">
    <property type="entry name" value="Het-6_barrel"/>
    <property type="match status" value="1"/>
</dbReference>
<name>A0A2J6TUC3_9HELO</name>